<comment type="cofactor">
    <cofactor evidence="1">
        <name>pantetheine 4'-phosphate</name>
        <dbReference type="ChEBI" id="CHEBI:47942"/>
    </cofactor>
</comment>
<evidence type="ECO:0000256" key="2">
    <source>
        <dbReference type="ARBA" id="ARBA00006432"/>
    </source>
</evidence>
<dbReference type="InterPro" id="IPR023213">
    <property type="entry name" value="CAT-like_dom_sf"/>
</dbReference>
<dbReference type="GO" id="GO:0005829">
    <property type="term" value="C:cytosol"/>
    <property type="evidence" value="ECO:0007669"/>
    <property type="project" value="TreeGrafter"/>
</dbReference>
<dbReference type="SUPFAM" id="SSF47336">
    <property type="entry name" value="ACP-like"/>
    <property type="match status" value="1"/>
</dbReference>
<dbReference type="SUPFAM" id="SSF56801">
    <property type="entry name" value="Acetyl-CoA synthetase-like"/>
    <property type="match status" value="1"/>
</dbReference>
<dbReference type="SUPFAM" id="SSF52777">
    <property type="entry name" value="CoA-dependent acyltransferases"/>
    <property type="match status" value="4"/>
</dbReference>
<evidence type="ECO:0000256" key="8">
    <source>
        <dbReference type="ARBA" id="ARBA00023268"/>
    </source>
</evidence>
<evidence type="ECO:0000256" key="7">
    <source>
        <dbReference type="ARBA" id="ARBA00023194"/>
    </source>
</evidence>
<evidence type="ECO:0000256" key="4">
    <source>
        <dbReference type="ARBA" id="ARBA00022553"/>
    </source>
</evidence>
<keyword evidence="5" id="KW-0436">Ligase</keyword>
<dbReference type="Gene3D" id="3.30.300.30">
    <property type="match status" value="1"/>
</dbReference>
<dbReference type="InterPro" id="IPR006162">
    <property type="entry name" value="Ppantetheine_attach_site"/>
</dbReference>
<dbReference type="GO" id="GO:0017000">
    <property type="term" value="P:antibiotic biosynthetic process"/>
    <property type="evidence" value="ECO:0007669"/>
    <property type="project" value="UniProtKB-KW"/>
</dbReference>
<dbReference type="InterPro" id="IPR001242">
    <property type="entry name" value="Condensation_dom"/>
</dbReference>
<feature type="coiled-coil region" evidence="9">
    <location>
        <begin position="484"/>
        <end position="511"/>
    </location>
</feature>
<dbReference type="PANTHER" id="PTHR45527">
    <property type="entry name" value="NONRIBOSOMAL PEPTIDE SYNTHETASE"/>
    <property type="match status" value="1"/>
</dbReference>
<protein>
    <submittedName>
        <fullName evidence="11">Bacitracin synthetase 1</fullName>
    </submittedName>
</protein>
<keyword evidence="3" id="KW-0596">Phosphopantetheine</keyword>
<evidence type="ECO:0000256" key="6">
    <source>
        <dbReference type="ARBA" id="ARBA00022737"/>
    </source>
</evidence>
<dbReference type="Proteomes" id="UP000015344">
    <property type="component" value="Unassembled WGS sequence"/>
</dbReference>
<dbReference type="PROSITE" id="PS00012">
    <property type="entry name" value="PHOSPHOPANTETHEINE"/>
    <property type="match status" value="1"/>
</dbReference>
<dbReference type="Pfam" id="PF13193">
    <property type="entry name" value="AMP-binding_C"/>
    <property type="match status" value="1"/>
</dbReference>
<dbReference type="InterPro" id="IPR010071">
    <property type="entry name" value="AA_adenyl_dom"/>
</dbReference>
<dbReference type="InterPro" id="IPR020845">
    <property type="entry name" value="AMP-binding_CS"/>
</dbReference>
<organism evidence="11 12">
    <name type="scientific">Paenibacillus alvei TS-15</name>
    <dbReference type="NCBI Taxonomy" id="1117108"/>
    <lineage>
        <taxon>Bacteria</taxon>
        <taxon>Bacillati</taxon>
        <taxon>Bacillota</taxon>
        <taxon>Bacilli</taxon>
        <taxon>Bacillales</taxon>
        <taxon>Paenibacillaceae</taxon>
        <taxon>Paenibacillus</taxon>
    </lineage>
</organism>
<accession>S9SGF7</accession>
<evidence type="ECO:0000256" key="9">
    <source>
        <dbReference type="SAM" id="Coils"/>
    </source>
</evidence>
<dbReference type="InterPro" id="IPR000873">
    <property type="entry name" value="AMP-dep_synth/lig_dom"/>
</dbReference>
<keyword evidence="4" id="KW-0597">Phosphoprotein</keyword>
<dbReference type="GO" id="GO:0044550">
    <property type="term" value="P:secondary metabolite biosynthetic process"/>
    <property type="evidence" value="ECO:0007669"/>
    <property type="project" value="UniProtKB-ARBA"/>
</dbReference>
<dbReference type="PANTHER" id="PTHR45527:SF1">
    <property type="entry name" value="FATTY ACID SYNTHASE"/>
    <property type="match status" value="1"/>
</dbReference>
<sequence>MSKKSVIQNIYRLTPLQQGMLFHTLYDNDSAYLTQHFLSIDGDFNVPLFEQSLNVVIARYDILRTIFRQNKEDEYVQIVLKERRLKIQTEDISHMNEAEMEQYVHSYMKNDRDRGFDLSKDLLMRLSVFQLKEDRYQLLWSHHHILMDGWCLSIIINETMQIYHALVDNKPYQLSKVTPFSLYIKWLEKQNDREAQQYWKDYLKDYNLQASVIGNTFHGQHHDAEVCKTNFTFNQQETAALMEIATASKVTFNTLLQTIWGVLLQKYNQVNDVVFGTVVSGRPPEIRGIEDMVGLFINTIPVRIRCQAETAFTDLLNSVQQSSIASAQYDFFPLYEIQSGSELKRGLFNHITVFENYPIAEEIEGTAREQRMAITSVDAVEKTNYDFNVAFIPGRELIVQFIYHSQFGEGYVQTIEGHFRNIVAAVIACPDVRIENIELLTNEERELIVSGFNDTRIAYGEKKTFHELFEEQAFKTPDHVAVVFEEERLTYRELNEQADRLARMLQAQDVKPDTIIAIMAERSLEMVVGMLGILKAGGAYLPVDPGYPSERIRYMLEDSGASLLLIQPHLKDKVCTADVQQSPMTDKIMYSGKLVDLNLADGEAEELENVPLHTNVQPHHLAYVIYTSGSTGKPKGVMVEHAGLTNLKMYFQSVLGVSERDRIVQFASCSFDASVWEMGMALFTGAGLFIPSEETIRHTSLFMEFLNLHQITAATLPPTYLHHLDPDAVLSLRTLVTAGSVVSPELVSRWKNESRHFYNAYGPTEATICATAWFEPGNNGSERRYVPIGNPISNTQVYILDEAGQLQAIGVPGEIYIAGDGLARGYLARPELTAEKFVVNPFLHDGRMYRTGDLGRWQPDGSIEYLGRIDHQVKIRGYRIEPGEIEAHLLRHEHIKETIVMLRQDEHEAPYLCAYVSAEENVDAAELRGFLGKELPGYMIPSFFVQLDKLPLSPNGKIDRQALPAPEGAGGAEYVAPRTALEARLTDIWKSVLGIERIGVKDNFFDLGGHSLKATTLVARMHKELDVDVSLRIIFQSPVLEQLAQAIESMEQKLHASIKPAEAREHYPVSSAQKRMYILNQLEGAELSYNMPGVYSVEGQLDAGRLEQAFSGLIARHESLRTTFELVNGEPVQRVHDQVSFMVERISLSGPELLKEERIARQVADFVRPFDFEKAPLLRVGLIEVETERHLLLFDMHHIISDGLSMNVLVREFARLYDGENLQELRIQYKDYAVWQQTLHESGSMQAQEAFWLETFAGEIPVLELPTDYIRPAVQSFEGEALYFHIEREIAAGLQKIAADTGATMYMVLLAAYTVLLSKYTGQDDIVVGTPIAGRPHADLEPLIGMFVGTLAMRNYPTEDKSFAAFVREVKERTLKAFEHQDYPFEELVEKLDVPKDLSRNPLFDAMFAMQNTNDDEVRIASLQFTPYGSNHTAAKFDITMNAVEMEEAIGFLVQYRTSLFRKETMERMASHFTYLLKVVSEQPEQRIGEICILPEQERQLVLYEFNAAEADYPQAK</sequence>
<dbReference type="Gene3D" id="2.30.38.10">
    <property type="entry name" value="Luciferase, Domain 3"/>
    <property type="match status" value="1"/>
</dbReference>
<gene>
    <name evidence="11" type="ORF">PAALTS15_22583</name>
</gene>
<dbReference type="PROSITE" id="PS50075">
    <property type="entry name" value="CARRIER"/>
    <property type="match status" value="1"/>
</dbReference>
<evidence type="ECO:0000313" key="11">
    <source>
        <dbReference type="EMBL" id="EPY04932.1"/>
    </source>
</evidence>
<dbReference type="InterPro" id="IPR045851">
    <property type="entry name" value="AMP-bd_C_sf"/>
</dbReference>
<keyword evidence="9" id="KW-0175">Coiled coil</keyword>
<dbReference type="CDD" id="cd19543">
    <property type="entry name" value="DCL_NRPS"/>
    <property type="match status" value="1"/>
</dbReference>
<reference evidence="11 12" key="1">
    <citation type="submission" date="2013-05" db="EMBL/GenBank/DDBJ databases">
        <authorList>
            <person name="Strain E.A."/>
            <person name="Brown E."/>
            <person name="Allard M.W."/>
            <person name="Luo Y.L."/>
        </authorList>
    </citation>
    <scope>NUCLEOTIDE SEQUENCE [LARGE SCALE GENOMIC DNA]</scope>
    <source>
        <strain evidence="11 12">TS-15</strain>
    </source>
</reference>
<evidence type="ECO:0000259" key="10">
    <source>
        <dbReference type="PROSITE" id="PS50075"/>
    </source>
</evidence>
<dbReference type="RefSeq" id="WP_021261734.1">
    <property type="nucleotide sequence ID" value="NZ_ATMT01000075.1"/>
</dbReference>
<dbReference type="Pfam" id="PF00668">
    <property type="entry name" value="Condensation"/>
    <property type="match status" value="2"/>
</dbReference>
<feature type="domain" description="Carrier" evidence="10">
    <location>
        <begin position="976"/>
        <end position="1051"/>
    </location>
</feature>
<name>S9SGF7_PAEAL</name>
<dbReference type="FunFam" id="1.10.1200.10:FF:000005">
    <property type="entry name" value="Nonribosomal peptide synthetase 1"/>
    <property type="match status" value="1"/>
</dbReference>
<dbReference type="GO" id="GO:0043041">
    <property type="term" value="P:amino acid activation for nonribosomal peptide biosynthetic process"/>
    <property type="evidence" value="ECO:0007669"/>
    <property type="project" value="TreeGrafter"/>
</dbReference>
<proteinExistence type="inferred from homology"/>
<keyword evidence="7" id="KW-0045">Antibiotic biosynthesis</keyword>
<dbReference type="Gene3D" id="3.30.559.10">
    <property type="entry name" value="Chloramphenicol acetyltransferase-like domain"/>
    <property type="match status" value="2"/>
</dbReference>
<dbReference type="GO" id="GO:0016874">
    <property type="term" value="F:ligase activity"/>
    <property type="evidence" value="ECO:0007669"/>
    <property type="project" value="UniProtKB-KW"/>
</dbReference>
<keyword evidence="8" id="KW-0511">Multifunctional enzyme</keyword>
<dbReference type="EMBL" id="ATMT01000075">
    <property type="protein sequence ID" value="EPY04932.1"/>
    <property type="molecule type" value="Genomic_DNA"/>
</dbReference>
<evidence type="ECO:0000256" key="1">
    <source>
        <dbReference type="ARBA" id="ARBA00001957"/>
    </source>
</evidence>
<keyword evidence="6" id="KW-0677">Repeat</keyword>
<dbReference type="FunFam" id="3.40.50.980:FF:000001">
    <property type="entry name" value="Non-ribosomal peptide synthetase"/>
    <property type="match status" value="1"/>
</dbReference>
<dbReference type="Pfam" id="PF00501">
    <property type="entry name" value="AMP-binding"/>
    <property type="match status" value="1"/>
</dbReference>
<dbReference type="InterPro" id="IPR025110">
    <property type="entry name" value="AMP-bd_C"/>
</dbReference>
<comment type="caution">
    <text evidence="11">The sequence shown here is derived from an EMBL/GenBank/DDBJ whole genome shotgun (WGS) entry which is preliminary data.</text>
</comment>
<dbReference type="InterPro" id="IPR036736">
    <property type="entry name" value="ACP-like_sf"/>
</dbReference>
<dbReference type="FunFam" id="3.30.300.30:FF:000010">
    <property type="entry name" value="Enterobactin synthetase component F"/>
    <property type="match status" value="1"/>
</dbReference>
<evidence type="ECO:0000256" key="5">
    <source>
        <dbReference type="ARBA" id="ARBA00022598"/>
    </source>
</evidence>
<dbReference type="InterPro" id="IPR009081">
    <property type="entry name" value="PP-bd_ACP"/>
</dbReference>
<dbReference type="GO" id="GO:0008610">
    <property type="term" value="P:lipid biosynthetic process"/>
    <property type="evidence" value="ECO:0007669"/>
    <property type="project" value="UniProtKB-ARBA"/>
</dbReference>
<dbReference type="FunFam" id="3.40.50.12780:FF:000012">
    <property type="entry name" value="Non-ribosomal peptide synthetase"/>
    <property type="match status" value="1"/>
</dbReference>
<dbReference type="Gene3D" id="1.10.1200.10">
    <property type="entry name" value="ACP-like"/>
    <property type="match status" value="1"/>
</dbReference>
<comment type="similarity">
    <text evidence="2">Belongs to the ATP-dependent AMP-binding enzyme family.</text>
</comment>
<dbReference type="Gene3D" id="3.30.559.30">
    <property type="entry name" value="Nonribosomal peptide synthetase, condensation domain"/>
    <property type="match status" value="2"/>
</dbReference>
<dbReference type="eggNOG" id="COG1020">
    <property type="taxonomic scope" value="Bacteria"/>
</dbReference>
<dbReference type="PROSITE" id="PS00455">
    <property type="entry name" value="AMP_BINDING"/>
    <property type="match status" value="1"/>
</dbReference>
<dbReference type="GO" id="GO:0031177">
    <property type="term" value="F:phosphopantetheine binding"/>
    <property type="evidence" value="ECO:0007669"/>
    <property type="project" value="TreeGrafter"/>
</dbReference>
<dbReference type="FunFam" id="2.30.38.10:FF:000001">
    <property type="entry name" value="Non-ribosomal peptide synthetase PvdI"/>
    <property type="match status" value="1"/>
</dbReference>
<dbReference type="Gene3D" id="3.40.50.980">
    <property type="match status" value="2"/>
</dbReference>
<evidence type="ECO:0000313" key="12">
    <source>
        <dbReference type="Proteomes" id="UP000015344"/>
    </source>
</evidence>
<evidence type="ECO:0000256" key="3">
    <source>
        <dbReference type="ARBA" id="ARBA00022450"/>
    </source>
</evidence>
<feature type="non-terminal residue" evidence="11">
    <location>
        <position position="1517"/>
    </location>
</feature>
<dbReference type="CDD" id="cd19531">
    <property type="entry name" value="LCL_NRPS-like"/>
    <property type="match status" value="1"/>
</dbReference>
<dbReference type="NCBIfam" id="TIGR01733">
    <property type="entry name" value="AA-adenyl-dom"/>
    <property type="match status" value="1"/>
</dbReference>
<dbReference type="Pfam" id="PF00550">
    <property type="entry name" value="PP-binding"/>
    <property type="match status" value="1"/>
</dbReference>